<dbReference type="Gene3D" id="1.10.357.10">
    <property type="entry name" value="Tetracycline Repressor, domain 2"/>
    <property type="match status" value="1"/>
</dbReference>
<feature type="DNA-binding region" description="H-T-H motif" evidence="4">
    <location>
        <begin position="45"/>
        <end position="64"/>
    </location>
</feature>
<comment type="caution">
    <text evidence="7">The sequence shown here is derived from an EMBL/GenBank/DDBJ whole genome shotgun (WGS) entry which is preliminary data.</text>
</comment>
<dbReference type="SUPFAM" id="SSF46689">
    <property type="entry name" value="Homeodomain-like"/>
    <property type="match status" value="1"/>
</dbReference>
<dbReference type="Proteomes" id="UP000602284">
    <property type="component" value="Unassembled WGS sequence"/>
</dbReference>
<dbReference type="InterPro" id="IPR004111">
    <property type="entry name" value="Repressor_TetR_C"/>
</dbReference>
<accession>A0ABS1JB00</accession>
<gene>
    <name evidence="7" type="ORF">JJB07_12385</name>
</gene>
<feature type="domain" description="HTH tetR-type" evidence="6">
    <location>
        <begin position="22"/>
        <end position="82"/>
    </location>
</feature>
<proteinExistence type="predicted"/>
<protein>
    <submittedName>
        <fullName evidence="7">TetR/AcrR family transcriptional regulator C-terminal domain-containing protein</fullName>
    </submittedName>
</protein>
<reference evidence="7 8" key="1">
    <citation type="submission" date="2021-01" db="EMBL/GenBank/DDBJ databases">
        <title>Tumebacillus sp. strain ITR2 16S ribosomal RNA gene Genome sequencing and assembly.</title>
        <authorList>
            <person name="Kang M."/>
        </authorList>
    </citation>
    <scope>NUCLEOTIDE SEQUENCE [LARGE SCALE GENOMIC DNA]</scope>
    <source>
        <strain evidence="7 8">ITR2</strain>
    </source>
</reference>
<evidence type="ECO:0000313" key="8">
    <source>
        <dbReference type="Proteomes" id="UP000602284"/>
    </source>
</evidence>
<feature type="region of interest" description="Disordered" evidence="5">
    <location>
        <begin position="1"/>
        <end position="23"/>
    </location>
</feature>
<sequence length="227" mass="24921">MNKPTDPTRTIVSRRSRPAKEPLSREQIVKTALDLLKQEGTPGMSMRKIAKALDTGPSSLYVYVANLQELSAAVLDEGLCEVVLPEAQKDSWKKPLIDALLSYAKVLYESPGLAELSLSTIPIGPNSLALSEYLLQRLHEGGITSTQAAWGVDLLLFYGASVAFEQASRNQQGTTLQAAQTFYQSLDAKRYPMLVGVQAEMFSGGPERFRWGLEVILQGMLQTDTRS</sequence>
<dbReference type="InterPro" id="IPR009057">
    <property type="entry name" value="Homeodomain-like_sf"/>
</dbReference>
<feature type="compositionally biased region" description="Polar residues" evidence="5">
    <location>
        <begin position="1"/>
        <end position="11"/>
    </location>
</feature>
<organism evidence="7 8">
    <name type="scientific">Tumebacillus amylolyticus</name>
    <dbReference type="NCBI Taxonomy" id="2801339"/>
    <lineage>
        <taxon>Bacteria</taxon>
        <taxon>Bacillati</taxon>
        <taxon>Bacillota</taxon>
        <taxon>Bacilli</taxon>
        <taxon>Bacillales</taxon>
        <taxon>Alicyclobacillaceae</taxon>
        <taxon>Tumebacillus</taxon>
    </lineage>
</organism>
<dbReference type="InterPro" id="IPR001647">
    <property type="entry name" value="HTH_TetR"/>
</dbReference>
<evidence type="ECO:0000256" key="2">
    <source>
        <dbReference type="ARBA" id="ARBA00023125"/>
    </source>
</evidence>
<dbReference type="Pfam" id="PF02909">
    <property type="entry name" value="TetR_C_1"/>
    <property type="match status" value="1"/>
</dbReference>
<keyword evidence="2 4" id="KW-0238">DNA-binding</keyword>
<evidence type="ECO:0000256" key="5">
    <source>
        <dbReference type="SAM" id="MobiDB-lite"/>
    </source>
</evidence>
<keyword evidence="8" id="KW-1185">Reference proteome</keyword>
<dbReference type="RefSeq" id="WP_201635446.1">
    <property type="nucleotide sequence ID" value="NZ_JAEQNB010000003.1"/>
</dbReference>
<keyword evidence="1" id="KW-0805">Transcription regulation</keyword>
<dbReference type="Pfam" id="PF00440">
    <property type="entry name" value="TetR_N"/>
    <property type="match status" value="1"/>
</dbReference>
<evidence type="ECO:0000313" key="7">
    <source>
        <dbReference type="EMBL" id="MBL0387451.1"/>
    </source>
</evidence>
<dbReference type="EMBL" id="JAEQNB010000003">
    <property type="protein sequence ID" value="MBL0387451.1"/>
    <property type="molecule type" value="Genomic_DNA"/>
</dbReference>
<keyword evidence="3" id="KW-0804">Transcription</keyword>
<dbReference type="PROSITE" id="PS50977">
    <property type="entry name" value="HTH_TETR_2"/>
    <property type="match status" value="1"/>
</dbReference>
<dbReference type="SUPFAM" id="SSF48498">
    <property type="entry name" value="Tetracyclin repressor-like, C-terminal domain"/>
    <property type="match status" value="1"/>
</dbReference>
<name>A0ABS1JB00_9BACL</name>
<dbReference type="InterPro" id="IPR036271">
    <property type="entry name" value="Tet_transcr_reg_TetR-rel_C_sf"/>
</dbReference>
<evidence type="ECO:0000256" key="4">
    <source>
        <dbReference type="PROSITE-ProRule" id="PRU00335"/>
    </source>
</evidence>
<evidence type="ECO:0000256" key="3">
    <source>
        <dbReference type="ARBA" id="ARBA00023163"/>
    </source>
</evidence>
<evidence type="ECO:0000259" key="6">
    <source>
        <dbReference type="PROSITE" id="PS50977"/>
    </source>
</evidence>
<evidence type="ECO:0000256" key="1">
    <source>
        <dbReference type="ARBA" id="ARBA00023015"/>
    </source>
</evidence>